<dbReference type="EMBL" id="LT629736">
    <property type="protein sequence ID" value="SDS47201.1"/>
    <property type="molecule type" value="Genomic_DNA"/>
</dbReference>
<dbReference type="OrthoDB" id="5772663at2"/>
<evidence type="ECO:0000313" key="3">
    <source>
        <dbReference type="EMBL" id="SDS47201.1"/>
    </source>
</evidence>
<feature type="signal peptide" evidence="1">
    <location>
        <begin position="1"/>
        <end position="22"/>
    </location>
</feature>
<dbReference type="Proteomes" id="UP000243207">
    <property type="component" value="Chromosome I"/>
</dbReference>
<gene>
    <name evidence="3" type="ORF">SAMN05216421_1586</name>
</gene>
<dbReference type="STRING" id="487184.SAMN05216421_1586"/>
<proteinExistence type="predicted"/>
<evidence type="ECO:0000259" key="2">
    <source>
        <dbReference type="Pfam" id="PF03413"/>
    </source>
</evidence>
<dbReference type="RefSeq" id="WP_093392889.1">
    <property type="nucleotide sequence ID" value="NZ_LT629736.1"/>
</dbReference>
<dbReference type="InterPro" id="IPR025711">
    <property type="entry name" value="PepSY"/>
</dbReference>
<organism evidence="3 4">
    <name type="scientific">Halopseudomonas xinjiangensis</name>
    <dbReference type="NCBI Taxonomy" id="487184"/>
    <lineage>
        <taxon>Bacteria</taxon>
        <taxon>Pseudomonadati</taxon>
        <taxon>Pseudomonadota</taxon>
        <taxon>Gammaproteobacteria</taxon>
        <taxon>Pseudomonadales</taxon>
        <taxon>Pseudomonadaceae</taxon>
        <taxon>Halopseudomonas</taxon>
    </lineage>
</organism>
<dbReference type="Pfam" id="PF03413">
    <property type="entry name" value="PepSY"/>
    <property type="match status" value="1"/>
</dbReference>
<evidence type="ECO:0000313" key="4">
    <source>
        <dbReference type="Proteomes" id="UP000243207"/>
    </source>
</evidence>
<keyword evidence="1" id="KW-0732">Signal</keyword>
<feature type="domain" description="PepSY" evidence="2">
    <location>
        <begin position="48"/>
        <end position="96"/>
    </location>
</feature>
<reference evidence="4" key="1">
    <citation type="submission" date="2016-10" db="EMBL/GenBank/DDBJ databases">
        <authorList>
            <person name="Varghese N."/>
            <person name="Submissions S."/>
        </authorList>
    </citation>
    <scope>NUCLEOTIDE SEQUENCE [LARGE SCALE GENOMIC DNA]</scope>
    <source>
        <strain evidence="4">NRRL B-51270</strain>
    </source>
</reference>
<dbReference type="Gene3D" id="3.10.450.40">
    <property type="match status" value="1"/>
</dbReference>
<dbReference type="AlphaFoldDB" id="A0A1H1SGZ5"/>
<evidence type="ECO:0000256" key="1">
    <source>
        <dbReference type="SAM" id="SignalP"/>
    </source>
</evidence>
<name>A0A1H1SGZ5_9GAMM</name>
<keyword evidence="4" id="KW-1185">Reference proteome</keyword>
<accession>A0A1H1SGZ5</accession>
<protein>
    <submittedName>
        <fullName evidence="3">Peptidase propeptide and YPEB domain-containing protein</fullName>
    </submittedName>
</protein>
<feature type="chain" id="PRO_5009260011" evidence="1">
    <location>
        <begin position="23"/>
        <end position="102"/>
    </location>
</feature>
<sequence length="102" mass="11565">MKKLLPLLFPLLLAVSATTVQADDDVRLDEANRLMQEGKIQSFDSLNEKALKARAGEITDSELEQEHGRYVYKVEVRYAQGADWDLELDASNGEILQNRQDD</sequence>